<organism evidence="3 4">
    <name type="scientific">Pseudomonas syringae</name>
    <dbReference type="NCBI Taxonomy" id="317"/>
    <lineage>
        <taxon>Bacteria</taxon>
        <taxon>Pseudomonadati</taxon>
        <taxon>Pseudomonadota</taxon>
        <taxon>Gammaproteobacteria</taxon>
        <taxon>Pseudomonadales</taxon>
        <taxon>Pseudomonadaceae</taxon>
        <taxon>Pseudomonas</taxon>
    </lineage>
</organism>
<evidence type="ECO:0000259" key="2">
    <source>
        <dbReference type="Pfam" id="PF07885"/>
    </source>
</evidence>
<keyword evidence="1" id="KW-0812">Transmembrane</keyword>
<dbReference type="Proteomes" id="UP000282760">
    <property type="component" value="Chromosome"/>
</dbReference>
<dbReference type="InterPro" id="IPR001646">
    <property type="entry name" value="5peptide_repeat"/>
</dbReference>
<dbReference type="EMBL" id="CP024646">
    <property type="protein sequence ID" value="AZV26544.1"/>
    <property type="molecule type" value="Genomic_DNA"/>
</dbReference>
<proteinExistence type="predicted"/>
<protein>
    <recommendedName>
        <fullName evidence="2">Potassium channel domain-containing protein</fullName>
    </recommendedName>
</protein>
<reference evidence="3 4" key="1">
    <citation type="submission" date="2017-11" db="EMBL/GenBank/DDBJ databases">
        <title>Effect of PGPRs.</title>
        <authorList>
            <person name="Oliva R."/>
            <person name="Nong J."/>
            <person name="Roman V."/>
        </authorList>
    </citation>
    <scope>NUCLEOTIDE SEQUENCE [LARGE SCALE GENOMIC DNA]</scope>
    <source>
        <strain evidence="3">Inb918</strain>
    </source>
</reference>
<dbReference type="InterPro" id="IPR013099">
    <property type="entry name" value="K_chnl_dom"/>
</dbReference>
<accession>A0A3T0JSX7</accession>
<dbReference type="PANTHER" id="PTHR14136">
    <property type="entry name" value="BTB_POZ DOMAIN-CONTAINING PROTEIN KCTD9"/>
    <property type="match status" value="1"/>
</dbReference>
<gene>
    <name evidence="3" type="ORF">CT157_11150</name>
</gene>
<feature type="transmembrane region" description="Helical" evidence="1">
    <location>
        <begin position="263"/>
        <end position="285"/>
    </location>
</feature>
<evidence type="ECO:0000313" key="3">
    <source>
        <dbReference type="EMBL" id="AZV26544.1"/>
    </source>
</evidence>
<name>A0A3T0JSX7_PSESX</name>
<feature type="transmembrane region" description="Helical" evidence="1">
    <location>
        <begin position="325"/>
        <end position="348"/>
    </location>
</feature>
<keyword evidence="1" id="KW-1133">Transmembrane helix</keyword>
<feature type="transmembrane region" description="Helical" evidence="1">
    <location>
        <begin position="297"/>
        <end position="319"/>
    </location>
</feature>
<dbReference type="Pfam" id="PF00805">
    <property type="entry name" value="Pentapeptide"/>
    <property type="match status" value="2"/>
</dbReference>
<dbReference type="PANTHER" id="PTHR14136:SF17">
    <property type="entry name" value="BTB_POZ DOMAIN-CONTAINING PROTEIN KCTD9"/>
    <property type="match status" value="1"/>
</dbReference>
<sequence length="374" mass="42444">MEDNMTDETEETPNKSHYELLLRCAQKEDFSEWNDFVSISDDVIKLRGADLSGLTLTSILLTNKKGKGADLYAANLENSKIDTIDFSKVHLSKVNFRNAKISNCLFSESTCIKTNFTSATFVLVNFSRANLHQADFRNTEFYECDFYEALFTMANVESAKFMGGGRNPFLKKEQRRNMCGASFNRAKFNNATYFDLFNISKNTDFRSSTFENSTFSCGLKQSLQYCNRRHNWIDWYRDQGHLKSFLVRTFWLHSDYGRSARHVIYAFLIASIFFASIYFLFPGLIKGLGTHEPVQSLYFSIVTMTTLGYGDMSASLGSWTAQCVIIAQVLYGYVLLGALVSLLANIFIADGPPRGLIKHPVPPVKIMIKTIKSI</sequence>
<evidence type="ECO:0000256" key="1">
    <source>
        <dbReference type="SAM" id="Phobius"/>
    </source>
</evidence>
<keyword evidence="1" id="KW-0472">Membrane</keyword>
<evidence type="ECO:0000313" key="4">
    <source>
        <dbReference type="Proteomes" id="UP000282760"/>
    </source>
</evidence>
<dbReference type="InterPro" id="IPR051082">
    <property type="entry name" value="Pentapeptide-BTB/POZ_domain"/>
</dbReference>
<dbReference type="Pfam" id="PF07885">
    <property type="entry name" value="Ion_trans_2"/>
    <property type="match status" value="1"/>
</dbReference>
<dbReference type="SUPFAM" id="SSF141571">
    <property type="entry name" value="Pentapeptide repeat-like"/>
    <property type="match status" value="1"/>
</dbReference>
<dbReference type="SUPFAM" id="SSF81324">
    <property type="entry name" value="Voltage-gated potassium channels"/>
    <property type="match status" value="1"/>
</dbReference>
<dbReference type="Gene3D" id="1.10.287.70">
    <property type="match status" value="1"/>
</dbReference>
<feature type="domain" description="Potassium channel" evidence="2">
    <location>
        <begin position="268"/>
        <end position="347"/>
    </location>
</feature>
<dbReference type="Gene3D" id="2.160.20.80">
    <property type="entry name" value="E3 ubiquitin-protein ligase SopA"/>
    <property type="match status" value="1"/>
</dbReference>
<dbReference type="AlphaFoldDB" id="A0A3T0JSX7"/>